<organism evidence="2 3">
    <name type="scientific">Mycena belliarum</name>
    <dbReference type="NCBI Taxonomy" id="1033014"/>
    <lineage>
        <taxon>Eukaryota</taxon>
        <taxon>Fungi</taxon>
        <taxon>Dikarya</taxon>
        <taxon>Basidiomycota</taxon>
        <taxon>Agaricomycotina</taxon>
        <taxon>Agaricomycetes</taxon>
        <taxon>Agaricomycetidae</taxon>
        <taxon>Agaricales</taxon>
        <taxon>Marasmiineae</taxon>
        <taxon>Mycenaceae</taxon>
        <taxon>Mycena</taxon>
    </lineage>
</organism>
<dbReference type="SUPFAM" id="SSF53098">
    <property type="entry name" value="Ribonuclease H-like"/>
    <property type="match status" value="1"/>
</dbReference>
<dbReference type="AlphaFoldDB" id="A0AAD6TWN9"/>
<evidence type="ECO:0000259" key="1">
    <source>
        <dbReference type="Pfam" id="PF13966"/>
    </source>
</evidence>
<dbReference type="InterPro" id="IPR036397">
    <property type="entry name" value="RNaseH_sf"/>
</dbReference>
<protein>
    <recommendedName>
        <fullName evidence="1">Reverse transcriptase zinc-binding domain-containing protein</fullName>
    </recommendedName>
</protein>
<feature type="domain" description="Reverse transcriptase zinc-binding" evidence="1">
    <location>
        <begin position="184"/>
        <end position="240"/>
    </location>
</feature>
<dbReference type="Gene3D" id="3.30.420.10">
    <property type="entry name" value="Ribonuclease H-like superfamily/Ribonuclease H"/>
    <property type="match status" value="1"/>
</dbReference>
<gene>
    <name evidence="2" type="ORF">B0H15DRAFT_953255</name>
</gene>
<dbReference type="Proteomes" id="UP001222325">
    <property type="component" value="Unassembled WGS sequence"/>
</dbReference>
<dbReference type="EMBL" id="JARJCN010000052">
    <property type="protein sequence ID" value="KAJ7080902.1"/>
    <property type="molecule type" value="Genomic_DNA"/>
</dbReference>
<sequence length="296" mass="33819">MNAYKDVKQDLVEEIPGVRRRSGWKAPLDVRVAPSKDEAKAWAMEEPSRVALFLNGSLIDGKCEGNSQKDLQHYIWDIFHRRLRKTRDTHPRFRLQVDWTPGHVDIPGNKAADEAAKRAVRTGSFGGPLAVLMRLPFGKSALVLTYLRLLQKTAKKQFAKSPRYERINDIDPSTPSNKFRKLTAPLPRKHAALLFQLRSQYVPLAKHLHRLKKLPSATCPCCEEADETVEHFLHYCPAHRAARVALRSANRLARYTKHLLSDPALFPDVFAFIQRTGRFHAVYGDFKEVEHPNDDT</sequence>
<dbReference type="GO" id="GO:0003676">
    <property type="term" value="F:nucleic acid binding"/>
    <property type="evidence" value="ECO:0007669"/>
    <property type="project" value="InterPro"/>
</dbReference>
<proteinExistence type="predicted"/>
<dbReference type="InterPro" id="IPR026960">
    <property type="entry name" value="RVT-Znf"/>
</dbReference>
<keyword evidence="3" id="KW-1185">Reference proteome</keyword>
<evidence type="ECO:0000313" key="2">
    <source>
        <dbReference type="EMBL" id="KAJ7080902.1"/>
    </source>
</evidence>
<reference evidence="2" key="1">
    <citation type="submission" date="2023-03" db="EMBL/GenBank/DDBJ databases">
        <title>Massive genome expansion in bonnet fungi (Mycena s.s.) driven by repeated elements and novel gene families across ecological guilds.</title>
        <authorList>
            <consortium name="Lawrence Berkeley National Laboratory"/>
            <person name="Harder C.B."/>
            <person name="Miyauchi S."/>
            <person name="Viragh M."/>
            <person name="Kuo A."/>
            <person name="Thoen E."/>
            <person name="Andreopoulos B."/>
            <person name="Lu D."/>
            <person name="Skrede I."/>
            <person name="Drula E."/>
            <person name="Henrissat B."/>
            <person name="Morin E."/>
            <person name="Kohler A."/>
            <person name="Barry K."/>
            <person name="LaButti K."/>
            <person name="Morin E."/>
            <person name="Salamov A."/>
            <person name="Lipzen A."/>
            <person name="Mereny Z."/>
            <person name="Hegedus B."/>
            <person name="Baldrian P."/>
            <person name="Stursova M."/>
            <person name="Weitz H."/>
            <person name="Taylor A."/>
            <person name="Grigoriev I.V."/>
            <person name="Nagy L.G."/>
            <person name="Martin F."/>
            <person name="Kauserud H."/>
        </authorList>
    </citation>
    <scope>NUCLEOTIDE SEQUENCE</scope>
    <source>
        <strain evidence="2">CBHHK173m</strain>
    </source>
</reference>
<evidence type="ECO:0000313" key="3">
    <source>
        <dbReference type="Proteomes" id="UP001222325"/>
    </source>
</evidence>
<dbReference type="Pfam" id="PF13966">
    <property type="entry name" value="zf-RVT"/>
    <property type="match status" value="1"/>
</dbReference>
<name>A0AAD6TWN9_9AGAR</name>
<accession>A0AAD6TWN9</accession>
<comment type="caution">
    <text evidence="2">The sequence shown here is derived from an EMBL/GenBank/DDBJ whole genome shotgun (WGS) entry which is preliminary data.</text>
</comment>
<dbReference type="InterPro" id="IPR012337">
    <property type="entry name" value="RNaseH-like_sf"/>
</dbReference>